<dbReference type="Gene3D" id="1.20.81.30">
    <property type="entry name" value="Type II secretion system (T2SS), domain F"/>
    <property type="match status" value="2"/>
</dbReference>
<keyword evidence="9" id="KW-1185">Reference proteome</keyword>
<name>A0A1I2J729_9CLOT</name>
<evidence type="ECO:0000313" key="9">
    <source>
        <dbReference type="Proteomes" id="UP000182135"/>
    </source>
</evidence>
<evidence type="ECO:0000256" key="3">
    <source>
        <dbReference type="ARBA" id="ARBA00022475"/>
    </source>
</evidence>
<evidence type="ECO:0000313" key="8">
    <source>
        <dbReference type="EMBL" id="SFF49820.1"/>
    </source>
</evidence>
<evidence type="ECO:0000256" key="5">
    <source>
        <dbReference type="ARBA" id="ARBA00022989"/>
    </source>
</evidence>
<dbReference type="eggNOG" id="COG1459">
    <property type="taxonomic scope" value="Bacteria"/>
</dbReference>
<dbReference type="PANTHER" id="PTHR30012">
    <property type="entry name" value="GENERAL SECRETION PATHWAY PROTEIN"/>
    <property type="match status" value="1"/>
</dbReference>
<keyword evidence="6" id="KW-0472">Membrane</keyword>
<dbReference type="STRING" id="1529.SAMN04487885_101138"/>
<feature type="domain" description="Type II secretion system protein GspF" evidence="7">
    <location>
        <begin position="69"/>
        <end position="191"/>
    </location>
</feature>
<reference evidence="8 9" key="1">
    <citation type="submission" date="2016-10" db="EMBL/GenBank/DDBJ databases">
        <authorList>
            <person name="de Groot N.N."/>
        </authorList>
    </citation>
    <scope>NUCLEOTIDE SEQUENCE [LARGE SCALE GENOMIC DNA]</scope>
    <source>
        <strain evidence="8 9">NLAE-zl-G419</strain>
    </source>
</reference>
<protein>
    <submittedName>
        <fullName evidence="8">Type II secretion system (T2SS), protein F</fullName>
    </submittedName>
</protein>
<keyword evidence="5" id="KW-1133">Transmembrane helix</keyword>
<dbReference type="InterPro" id="IPR042094">
    <property type="entry name" value="T2SS_GspF_sf"/>
</dbReference>
<evidence type="ECO:0000256" key="2">
    <source>
        <dbReference type="ARBA" id="ARBA00005745"/>
    </source>
</evidence>
<dbReference type="Pfam" id="PF00482">
    <property type="entry name" value="T2SSF"/>
    <property type="match status" value="2"/>
</dbReference>
<dbReference type="AlphaFoldDB" id="A0A1I2J729"/>
<dbReference type="EMBL" id="FOOE01000001">
    <property type="protein sequence ID" value="SFF49820.1"/>
    <property type="molecule type" value="Genomic_DNA"/>
</dbReference>
<evidence type="ECO:0000256" key="4">
    <source>
        <dbReference type="ARBA" id="ARBA00022692"/>
    </source>
</evidence>
<evidence type="ECO:0000259" key="7">
    <source>
        <dbReference type="Pfam" id="PF00482"/>
    </source>
</evidence>
<dbReference type="PANTHER" id="PTHR30012:SF0">
    <property type="entry name" value="TYPE II SECRETION SYSTEM PROTEIN F-RELATED"/>
    <property type="match status" value="1"/>
</dbReference>
<comment type="similarity">
    <text evidence="2">Belongs to the GSP F family.</text>
</comment>
<dbReference type="Proteomes" id="UP000182135">
    <property type="component" value="Unassembled WGS sequence"/>
</dbReference>
<comment type="subcellular location">
    <subcellularLocation>
        <location evidence="1">Cell membrane</location>
        <topology evidence="1">Multi-pass membrane protein</topology>
    </subcellularLocation>
</comment>
<feature type="domain" description="Type II secretion system protein GspF" evidence="7">
    <location>
        <begin position="264"/>
        <end position="386"/>
    </location>
</feature>
<dbReference type="GO" id="GO:0005886">
    <property type="term" value="C:plasma membrane"/>
    <property type="evidence" value="ECO:0007669"/>
    <property type="project" value="UniProtKB-SubCell"/>
</dbReference>
<keyword evidence="3" id="KW-1003">Cell membrane</keyword>
<dbReference type="InterPro" id="IPR018076">
    <property type="entry name" value="T2SS_GspF_dom"/>
</dbReference>
<gene>
    <name evidence="8" type="ORF">SAMN04487885_101138</name>
</gene>
<keyword evidence="4" id="KW-0812">Transmembrane</keyword>
<evidence type="ECO:0000256" key="1">
    <source>
        <dbReference type="ARBA" id="ARBA00004651"/>
    </source>
</evidence>
<dbReference type="OrthoDB" id="9805682at2"/>
<sequence length="395" mass="46773">MIKEELKYKMITKEGKIIKGVFKGNSDELKKSIAQTEGYLIFLKEESIKKESLNFKDYSINSKQMKNICSILYLYINAGISINEAIKSIYIKIKNKKLRQIFQEIYRDIVMGNGVYNSFLKFKNNFPSIFLILLKAGEKSGDFEKIFKELEMYFYNKCIFIRKLQSNLSYPIMLIICMKIVFLFILGKVLPQFNRLINTSEMNFTWNIAFIQKISMFVGKNFIFIIMIDFVIHMILILYLKRTKVYVNFPIIKEYYKNMELIYFFKSFNILYKSGITVEETLSILVKTILNNELRKKVYEVKRYICKGYGIYESFKLVDMIDDFSEDMIYFGEKTGDLEKSLTLIEENMRNSMEKSLARMLRFAEPIIISVMGIFIIAFIIFFMMPTLSGLYYME</sequence>
<evidence type="ECO:0000256" key="6">
    <source>
        <dbReference type="ARBA" id="ARBA00023136"/>
    </source>
</evidence>
<proteinExistence type="inferred from homology"/>
<organism evidence="8 9">
    <name type="scientific">Clostridium cadaveris</name>
    <dbReference type="NCBI Taxonomy" id="1529"/>
    <lineage>
        <taxon>Bacteria</taxon>
        <taxon>Bacillati</taxon>
        <taxon>Bacillota</taxon>
        <taxon>Clostridia</taxon>
        <taxon>Eubacteriales</taxon>
        <taxon>Clostridiaceae</taxon>
        <taxon>Clostridium</taxon>
    </lineage>
</organism>
<accession>A0A1I2J729</accession>
<dbReference type="InterPro" id="IPR003004">
    <property type="entry name" value="GspF/PilC"/>
</dbReference>
<dbReference type="RefSeq" id="WP_027638348.1">
    <property type="nucleotide sequence ID" value="NZ_FOOE01000001.1"/>
</dbReference>